<evidence type="ECO:0000256" key="25">
    <source>
        <dbReference type="ARBA" id="ARBA00047878"/>
    </source>
</evidence>
<comment type="catalytic activity">
    <reaction evidence="31">
        <text>6-trans-leukotriene B4 + NADP(+) = 12-oxo-(5S)-hydroxy-(6E,8E,10E,14Z)-eicosatetraenoate + NADPH + H(+)</text>
        <dbReference type="Rhea" id="RHEA:51204"/>
        <dbReference type="ChEBI" id="CHEBI:15378"/>
        <dbReference type="ChEBI" id="CHEBI:57783"/>
        <dbReference type="ChEBI" id="CHEBI:58349"/>
        <dbReference type="ChEBI" id="CHEBI:90723"/>
        <dbReference type="ChEBI" id="CHEBI:133974"/>
    </reaction>
    <physiologicalReaction direction="left-to-right" evidence="31">
        <dbReference type="Rhea" id="RHEA:51205"/>
    </physiologicalReaction>
</comment>
<dbReference type="Gene3D" id="1.20.58.390">
    <property type="entry name" value="Neurotransmitter-gated ion-channel transmembrane domain"/>
    <property type="match status" value="1"/>
</dbReference>
<dbReference type="InterPro" id="IPR014190">
    <property type="entry name" value="PTGR1"/>
</dbReference>
<dbReference type="SUPFAM" id="SSF140361">
    <property type="entry name" value="MIT domain-like"/>
    <property type="match status" value="1"/>
</dbReference>
<evidence type="ECO:0000256" key="9">
    <source>
        <dbReference type="ARBA" id="ARBA00022501"/>
    </source>
</evidence>
<accession>A0A8W8LU85</accession>
<dbReference type="SUPFAM" id="SSF50129">
    <property type="entry name" value="GroES-like"/>
    <property type="match status" value="1"/>
</dbReference>
<evidence type="ECO:0000256" key="33">
    <source>
        <dbReference type="ARBA" id="ARBA00049070"/>
    </source>
</evidence>
<evidence type="ECO:0000256" key="34">
    <source>
        <dbReference type="ARBA" id="ARBA00049179"/>
    </source>
</evidence>
<dbReference type="InterPro" id="IPR036291">
    <property type="entry name" value="NAD(P)-bd_dom_sf"/>
</dbReference>
<dbReference type="GO" id="GO:0016020">
    <property type="term" value="C:membrane"/>
    <property type="evidence" value="ECO:0007669"/>
    <property type="project" value="UniProtKB-SubCell"/>
</dbReference>
<evidence type="ECO:0000256" key="28">
    <source>
        <dbReference type="ARBA" id="ARBA00048290"/>
    </source>
</evidence>
<keyword evidence="41" id="KW-1185">Reference proteome</keyword>
<dbReference type="GO" id="GO:0005230">
    <property type="term" value="F:extracellular ligand-gated monoatomic ion channel activity"/>
    <property type="evidence" value="ECO:0007669"/>
    <property type="project" value="InterPro"/>
</dbReference>
<evidence type="ECO:0000256" key="1">
    <source>
        <dbReference type="ARBA" id="ARBA00004141"/>
    </source>
</evidence>
<dbReference type="PANTHER" id="PTHR43205">
    <property type="entry name" value="PROSTAGLANDIN REDUCTASE"/>
    <property type="match status" value="1"/>
</dbReference>
<dbReference type="CDD" id="cd18989">
    <property type="entry name" value="LGIC_ECD_cation"/>
    <property type="match status" value="1"/>
</dbReference>
<feature type="transmembrane region" description="Helical" evidence="38">
    <location>
        <begin position="529"/>
        <end position="550"/>
    </location>
</feature>
<evidence type="ECO:0000256" key="31">
    <source>
        <dbReference type="ARBA" id="ARBA00048953"/>
    </source>
</evidence>
<dbReference type="FunFam" id="3.40.50.720:FF:000121">
    <property type="entry name" value="Prostaglandin reductase 2"/>
    <property type="match status" value="1"/>
</dbReference>
<dbReference type="PANTHER" id="PTHR43205:SF7">
    <property type="entry name" value="PROSTAGLANDIN REDUCTASE 1"/>
    <property type="match status" value="1"/>
</dbReference>
<dbReference type="GO" id="GO:0047522">
    <property type="term" value="F:15-oxoprostaglandin 13-reductase [NAD(P)+] activity"/>
    <property type="evidence" value="ECO:0007669"/>
    <property type="project" value="UniProtKB-EC"/>
</dbReference>
<feature type="domain" description="Enoyl reductase (ER)" evidence="39">
    <location>
        <begin position="15"/>
        <end position="315"/>
    </location>
</feature>
<comment type="catalytic activity">
    <reaction evidence="33">
        <text>13,14-dihydro-15-oxo-prostaglandin E1 + NADP(+) = 15-oxoprostaglandin E1 + NADPH + H(+)</text>
        <dbReference type="Rhea" id="RHEA:50584"/>
        <dbReference type="ChEBI" id="CHEBI:15378"/>
        <dbReference type="ChEBI" id="CHEBI:57401"/>
        <dbReference type="ChEBI" id="CHEBI:57783"/>
        <dbReference type="ChEBI" id="CHEBI:58349"/>
        <dbReference type="ChEBI" id="CHEBI:133408"/>
    </reaction>
    <physiologicalReaction direction="right-to-left" evidence="33">
        <dbReference type="Rhea" id="RHEA:50586"/>
    </physiologicalReaction>
</comment>
<comment type="catalytic activity">
    <reaction evidence="29">
        <text>4-hydroxynonanal + NADP(+) = (E)-4-hydroxynon-2-enal + NADPH + H(+)</text>
        <dbReference type="Rhea" id="RHEA:64736"/>
        <dbReference type="ChEBI" id="CHEBI:15378"/>
        <dbReference type="ChEBI" id="CHEBI:57783"/>
        <dbReference type="ChEBI" id="CHEBI:58349"/>
        <dbReference type="ChEBI" id="CHEBI:58968"/>
        <dbReference type="ChEBI" id="CHEBI:156112"/>
    </reaction>
    <physiologicalReaction direction="right-to-left" evidence="29">
        <dbReference type="Rhea" id="RHEA:64738"/>
    </physiologicalReaction>
</comment>
<evidence type="ECO:0000256" key="17">
    <source>
        <dbReference type="ARBA" id="ARBA00031851"/>
    </source>
</evidence>
<keyword evidence="16" id="KW-0379">Hydroxylation</keyword>
<evidence type="ECO:0000256" key="38">
    <source>
        <dbReference type="SAM" id="Phobius"/>
    </source>
</evidence>
<evidence type="ECO:0000256" key="11">
    <source>
        <dbReference type="ARBA" id="ARBA00022832"/>
    </source>
</evidence>
<name>A0A8W8LU85_MAGGI</name>
<evidence type="ECO:0000256" key="15">
    <source>
        <dbReference type="ARBA" id="ARBA00023098"/>
    </source>
</evidence>
<comment type="catalytic activity">
    <reaction evidence="26">
        <text>dodecanal + NADP(+) = (2E)-dodecenal + NADPH + H(+)</text>
        <dbReference type="Rhea" id="RHEA:50784"/>
        <dbReference type="ChEBI" id="CHEBI:15378"/>
        <dbReference type="ChEBI" id="CHEBI:27836"/>
        <dbReference type="ChEBI" id="CHEBI:57783"/>
        <dbReference type="ChEBI" id="CHEBI:58349"/>
        <dbReference type="ChEBI" id="CHEBI:133741"/>
    </reaction>
    <physiologicalReaction direction="right-to-left" evidence="26">
        <dbReference type="Rhea" id="RHEA:50786"/>
    </physiologicalReaction>
</comment>
<protein>
    <recommendedName>
        <fullName evidence="7">Prostaglandin reductase 1</fullName>
        <ecNumber evidence="5">1.3.1.48</ecNumber>
        <ecNumber evidence="6">1.3.1.74</ecNumber>
    </recommendedName>
    <alternativeName>
        <fullName evidence="20">15-oxoprostaglandin 13-reductase</fullName>
    </alternativeName>
    <alternativeName>
        <fullName evidence="18">Dithiolethione-inducible gene 1 protein</fullName>
    </alternativeName>
    <alternativeName>
        <fullName evidence="17">Leukotriene B4 12-hydroxydehydrogenase</fullName>
    </alternativeName>
    <alternativeName>
        <fullName evidence="19">NAD(P)H-dependent alkenal/one oxidoreductase</fullName>
    </alternativeName>
</protein>
<dbReference type="CDD" id="cd08294">
    <property type="entry name" value="leukotriene_B4_DH_like"/>
    <property type="match status" value="1"/>
</dbReference>
<dbReference type="InterPro" id="IPR038050">
    <property type="entry name" value="Neuro_actylchol_rec"/>
</dbReference>
<comment type="catalytic activity">
    <reaction evidence="30">
        <text>20-hydroxy-leukotriene B4 + NADP(+) = 12-oxo-20-hydroxy-leukotriene B4 + NADPH + H(+)</text>
        <dbReference type="Rhea" id="RHEA:51208"/>
        <dbReference type="ChEBI" id="CHEBI:15378"/>
        <dbReference type="ChEBI" id="CHEBI:57460"/>
        <dbReference type="ChEBI" id="CHEBI:57783"/>
        <dbReference type="ChEBI" id="CHEBI:58349"/>
        <dbReference type="ChEBI" id="CHEBI:133346"/>
    </reaction>
    <physiologicalReaction direction="left-to-right" evidence="30">
        <dbReference type="Rhea" id="RHEA:51209"/>
    </physiologicalReaction>
</comment>
<evidence type="ECO:0000256" key="19">
    <source>
        <dbReference type="ARBA" id="ARBA00032297"/>
    </source>
</evidence>
<keyword evidence="13" id="KW-0007">Acetylation</keyword>
<dbReference type="EC" id="1.3.1.74" evidence="6"/>
<dbReference type="InterPro" id="IPR013149">
    <property type="entry name" value="ADH-like_C"/>
</dbReference>
<comment type="catalytic activity">
    <reaction evidence="21">
        <text>octanal + NADP(+) = (2E)-octenal + NADPH + H(+)</text>
        <dbReference type="Rhea" id="RHEA:50780"/>
        <dbReference type="ChEBI" id="CHEBI:15378"/>
        <dbReference type="ChEBI" id="CHEBI:17935"/>
        <dbReference type="ChEBI" id="CHEBI:57783"/>
        <dbReference type="ChEBI" id="CHEBI:58349"/>
        <dbReference type="ChEBI" id="CHEBI:61748"/>
    </reaction>
    <physiologicalReaction direction="right-to-left" evidence="21">
        <dbReference type="Rhea" id="RHEA:50782"/>
    </physiologicalReaction>
</comment>
<keyword evidence="8" id="KW-0963">Cytoplasm</keyword>
<dbReference type="Gene3D" id="3.40.50.720">
    <property type="entry name" value="NAD(P)-binding Rossmann-like Domain"/>
    <property type="match status" value="1"/>
</dbReference>
<dbReference type="GO" id="GO:0032440">
    <property type="term" value="F:2-alkenal reductase [NAD(P)H] activity"/>
    <property type="evidence" value="ECO:0007669"/>
    <property type="project" value="UniProtKB-EC"/>
</dbReference>
<dbReference type="SUPFAM" id="SSF51735">
    <property type="entry name" value="NAD(P)-binding Rossmann-fold domains"/>
    <property type="match status" value="1"/>
</dbReference>
<comment type="subunit">
    <text evidence="4">Monomer or homodimer.</text>
</comment>
<evidence type="ECO:0000256" key="2">
    <source>
        <dbReference type="ARBA" id="ARBA00004496"/>
    </source>
</evidence>
<feature type="transmembrane region" description="Helical" evidence="38">
    <location>
        <begin position="590"/>
        <end position="612"/>
    </location>
</feature>
<dbReference type="Pfam" id="PF16884">
    <property type="entry name" value="ADH_N_2"/>
    <property type="match status" value="1"/>
</dbReference>
<dbReference type="InterPro" id="IPR036719">
    <property type="entry name" value="Neuro-gated_channel_TM_sf"/>
</dbReference>
<comment type="catalytic activity">
    <reaction evidence="35">
        <text>hexanal + NADP(+) = (E)-hex-2-enal + NADPH + H(+)</text>
        <dbReference type="Rhea" id="RHEA:50776"/>
        <dbReference type="ChEBI" id="CHEBI:15378"/>
        <dbReference type="ChEBI" id="CHEBI:28913"/>
        <dbReference type="ChEBI" id="CHEBI:57783"/>
        <dbReference type="ChEBI" id="CHEBI:58349"/>
        <dbReference type="ChEBI" id="CHEBI:88528"/>
    </reaction>
    <physiologicalReaction direction="right-to-left" evidence="35">
        <dbReference type="Rhea" id="RHEA:50778"/>
    </physiologicalReaction>
</comment>
<feature type="region of interest" description="Disordered" evidence="37">
    <location>
        <begin position="663"/>
        <end position="682"/>
    </location>
</feature>
<dbReference type="Gene3D" id="2.70.170.10">
    <property type="entry name" value="Neurotransmitter-gated ion-channel ligand-binding domain"/>
    <property type="match status" value="1"/>
</dbReference>
<dbReference type="CDD" id="cd19051">
    <property type="entry name" value="LGIC_TM_cation"/>
    <property type="match status" value="1"/>
</dbReference>
<comment type="catalytic activity">
    <reaction evidence="32">
        <text>(5S,12S)-dihydroxy-(6E,10E,12E,14Z)-eicosatetraenoate + NADP(+) = 12-oxo-(5S)-hydroxy-(6E,8E,10E,14Z)-eicosatetraenoate + NADPH + H(+)</text>
        <dbReference type="Rhea" id="RHEA:51212"/>
        <dbReference type="ChEBI" id="CHEBI:15378"/>
        <dbReference type="ChEBI" id="CHEBI:57783"/>
        <dbReference type="ChEBI" id="CHEBI:58349"/>
        <dbReference type="ChEBI" id="CHEBI:133974"/>
        <dbReference type="ChEBI" id="CHEBI:133975"/>
    </reaction>
    <physiologicalReaction direction="left-to-right" evidence="32">
        <dbReference type="Rhea" id="RHEA:51213"/>
    </physiologicalReaction>
</comment>
<dbReference type="Pfam" id="PF17169">
    <property type="entry name" value="NRBF2_MIT"/>
    <property type="match status" value="1"/>
</dbReference>
<dbReference type="Pfam" id="PF00107">
    <property type="entry name" value="ADH_zinc_N"/>
    <property type="match status" value="1"/>
</dbReference>
<comment type="similarity">
    <text evidence="3">Belongs to the NADP-dependent oxidoreductase L4BD family.</text>
</comment>
<evidence type="ECO:0000256" key="5">
    <source>
        <dbReference type="ARBA" id="ARBA00011981"/>
    </source>
</evidence>
<dbReference type="GO" id="GO:0006693">
    <property type="term" value="P:prostaglandin metabolic process"/>
    <property type="evidence" value="ECO:0007669"/>
    <property type="project" value="UniProtKB-KW"/>
</dbReference>
<keyword evidence="10" id="KW-0597">Phosphoprotein</keyword>
<evidence type="ECO:0000256" key="6">
    <source>
        <dbReference type="ARBA" id="ARBA00012410"/>
    </source>
</evidence>
<comment type="catalytic activity">
    <reaction evidence="34">
        <text>an n-alkanal + NADP(+) = an alk-2-enal + NADPH + H(+)</text>
        <dbReference type="Rhea" id="RHEA:13737"/>
        <dbReference type="ChEBI" id="CHEBI:12834"/>
        <dbReference type="ChEBI" id="CHEBI:13757"/>
        <dbReference type="ChEBI" id="CHEBI:15378"/>
        <dbReference type="ChEBI" id="CHEBI:57783"/>
        <dbReference type="ChEBI" id="CHEBI:58349"/>
        <dbReference type="EC" id="1.3.1.74"/>
    </reaction>
    <physiologicalReaction direction="right-to-left" evidence="34">
        <dbReference type="Rhea" id="RHEA:13739"/>
    </physiologicalReaction>
</comment>
<proteinExistence type="inferred from homology"/>
<dbReference type="InterPro" id="IPR011032">
    <property type="entry name" value="GroES-like_sf"/>
</dbReference>
<dbReference type="InterPro" id="IPR006202">
    <property type="entry name" value="Neur_chan_lig-bd"/>
</dbReference>
<evidence type="ECO:0000256" key="7">
    <source>
        <dbReference type="ARBA" id="ARBA00020651"/>
    </source>
</evidence>
<evidence type="ECO:0000313" key="40">
    <source>
        <dbReference type="EnsemblMetazoa" id="G29161.4:cds"/>
    </source>
</evidence>
<evidence type="ECO:0000256" key="12">
    <source>
        <dbReference type="ARBA" id="ARBA00022857"/>
    </source>
</evidence>
<dbReference type="EnsemblMetazoa" id="G29161.4">
    <property type="protein sequence ID" value="G29161.4:cds"/>
    <property type="gene ID" value="G29161"/>
</dbReference>
<comment type="catalytic activity">
    <reaction evidence="23">
        <text>pentan-2-one + NADP(+) = (E)-pent-3-en-2-one + NADPH + H(+)</text>
        <dbReference type="Rhea" id="RHEA:50788"/>
        <dbReference type="ChEBI" id="CHEBI:15378"/>
        <dbReference type="ChEBI" id="CHEBI:16472"/>
        <dbReference type="ChEBI" id="CHEBI:57783"/>
        <dbReference type="ChEBI" id="CHEBI:58349"/>
        <dbReference type="ChEBI" id="CHEBI:145276"/>
    </reaction>
    <physiologicalReaction direction="right-to-left" evidence="23">
        <dbReference type="Rhea" id="RHEA:50790"/>
    </physiologicalReaction>
</comment>
<comment type="subcellular location">
    <subcellularLocation>
        <location evidence="2">Cytoplasm</location>
    </subcellularLocation>
    <subcellularLocation>
        <location evidence="1">Membrane</location>
        <topology evidence="1">Multi-pass membrane protein</topology>
    </subcellularLocation>
</comment>
<dbReference type="Gene3D" id="1.20.58.80">
    <property type="entry name" value="Phosphotransferase system, lactose/cellobiose-type IIA subunit"/>
    <property type="match status" value="1"/>
</dbReference>
<evidence type="ECO:0000256" key="30">
    <source>
        <dbReference type="ARBA" id="ARBA00048591"/>
    </source>
</evidence>
<keyword evidence="38" id="KW-1133">Transmembrane helix</keyword>
<dbReference type="InterPro" id="IPR041694">
    <property type="entry name" value="ADH_N_2"/>
</dbReference>
<evidence type="ECO:0000256" key="4">
    <source>
        <dbReference type="ARBA" id="ARBA00011852"/>
    </source>
</evidence>
<comment type="catalytic activity">
    <reaction evidence="27">
        <text>nonan-2-one + NADP(+) = (3E)-nonen-2-one + NADPH + H(+)</text>
        <dbReference type="Rhea" id="RHEA:50616"/>
        <dbReference type="ChEBI" id="CHEBI:15378"/>
        <dbReference type="ChEBI" id="CHEBI:57783"/>
        <dbReference type="ChEBI" id="CHEBI:58349"/>
        <dbReference type="ChEBI" id="CHEBI:77927"/>
        <dbReference type="ChEBI" id="CHEBI:133457"/>
    </reaction>
    <physiologicalReaction direction="right-to-left" evidence="27">
        <dbReference type="Rhea" id="RHEA:50618"/>
    </physiologicalReaction>
</comment>
<keyword evidence="9" id="KW-0644">Prostaglandin metabolism</keyword>
<dbReference type="Gene3D" id="3.90.180.10">
    <property type="entry name" value="Medium-chain alcohol dehydrogenases, catalytic domain"/>
    <property type="match status" value="1"/>
</dbReference>
<evidence type="ECO:0000256" key="23">
    <source>
        <dbReference type="ARBA" id="ARBA00047742"/>
    </source>
</evidence>
<dbReference type="InterPro" id="IPR033393">
    <property type="entry name" value="NRBF2_MIT"/>
</dbReference>
<dbReference type="Proteomes" id="UP000005408">
    <property type="component" value="Unassembled WGS sequence"/>
</dbReference>
<evidence type="ECO:0000256" key="26">
    <source>
        <dbReference type="ARBA" id="ARBA00047903"/>
    </source>
</evidence>
<evidence type="ECO:0000256" key="18">
    <source>
        <dbReference type="ARBA" id="ARBA00032255"/>
    </source>
</evidence>
<organism evidence="40 41">
    <name type="scientific">Magallana gigas</name>
    <name type="common">Pacific oyster</name>
    <name type="synonym">Crassostrea gigas</name>
    <dbReference type="NCBI Taxonomy" id="29159"/>
    <lineage>
        <taxon>Eukaryota</taxon>
        <taxon>Metazoa</taxon>
        <taxon>Spiralia</taxon>
        <taxon>Lophotrochozoa</taxon>
        <taxon>Mollusca</taxon>
        <taxon>Bivalvia</taxon>
        <taxon>Autobranchia</taxon>
        <taxon>Pteriomorphia</taxon>
        <taxon>Ostreida</taxon>
        <taxon>Ostreoidea</taxon>
        <taxon>Ostreidae</taxon>
        <taxon>Magallana</taxon>
    </lineage>
</organism>
<comment type="catalytic activity">
    <reaction evidence="28">
        <text>13,14-dihydro-15-oxo-PGF2alpha + NADP(+) = 15-oxoprostaglandin F2alpha + NADPH + H(+)</text>
        <dbReference type="Rhea" id="RHEA:50588"/>
        <dbReference type="ChEBI" id="CHEBI:15378"/>
        <dbReference type="ChEBI" id="CHEBI:57783"/>
        <dbReference type="ChEBI" id="CHEBI:58349"/>
        <dbReference type="ChEBI" id="CHEBI:133374"/>
        <dbReference type="ChEBI" id="CHEBI:133409"/>
    </reaction>
    <physiologicalReaction direction="right-to-left" evidence="28">
        <dbReference type="Rhea" id="RHEA:50590"/>
    </physiologicalReaction>
</comment>
<dbReference type="Pfam" id="PF02931">
    <property type="entry name" value="Neur_chan_LBD"/>
    <property type="match status" value="1"/>
</dbReference>
<dbReference type="SUPFAM" id="SSF63712">
    <property type="entry name" value="Nicotinic receptor ligand binding domain-like"/>
    <property type="match status" value="1"/>
</dbReference>
<dbReference type="SMART" id="SM00829">
    <property type="entry name" value="PKS_ER"/>
    <property type="match status" value="1"/>
</dbReference>
<evidence type="ECO:0000256" key="37">
    <source>
        <dbReference type="SAM" id="MobiDB-lite"/>
    </source>
</evidence>
<evidence type="ECO:0000256" key="16">
    <source>
        <dbReference type="ARBA" id="ARBA00023278"/>
    </source>
</evidence>
<comment type="catalytic activity">
    <reaction evidence="22">
        <text>decanal + NADP(+) = (2E)-decenal + NADPH + H(+)</text>
        <dbReference type="Rhea" id="RHEA:50612"/>
        <dbReference type="ChEBI" id="CHEBI:15378"/>
        <dbReference type="ChEBI" id="CHEBI:31457"/>
        <dbReference type="ChEBI" id="CHEBI:57783"/>
        <dbReference type="ChEBI" id="CHEBI:58349"/>
        <dbReference type="ChEBI" id="CHEBI:133455"/>
    </reaction>
    <physiologicalReaction direction="right-to-left" evidence="22">
        <dbReference type="Rhea" id="RHEA:50614"/>
    </physiologicalReaction>
</comment>
<dbReference type="EC" id="1.3.1.48" evidence="5"/>
<keyword evidence="14" id="KW-0560">Oxidoreductase</keyword>
<evidence type="ECO:0000256" key="22">
    <source>
        <dbReference type="ARBA" id="ARBA00047617"/>
    </source>
</evidence>
<reference evidence="40" key="1">
    <citation type="submission" date="2022-08" db="UniProtKB">
        <authorList>
            <consortium name="EnsemblMetazoa"/>
        </authorList>
    </citation>
    <scope>IDENTIFICATION</scope>
    <source>
        <strain evidence="40">05x7-T-G4-1.051#20</strain>
    </source>
</reference>
<evidence type="ECO:0000256" key="8">
    <source>
        <dbReference type="ARBA" id="ARBA00022490"/>
    </source>
</evidence>
<dbReference type="AlphaFoldDB" id="A0A8W8LU85"/>
<evidence type="ECO:0000256" key="21">
    <source>
        <dbReference type="ARBA" id="ARBA00047461"/>
    </source>
</evidence>
<feature type="compositionally biased region" description="Basic and acidic residues" evidence="37">
    <location>
        <begin position="663"/>
        <end position="677"/>
    </location>
</feature>
<evidence type="ECO:0000256" key="27">
    <source>
        <dbReference type="ARBA" id="ARBA00048066"/>
    </source>
</evidence>
<dbReference type="SUPFAM" id="SSF90112">
    <property type="entry name" value="Neurotransmitter-gated ion-channel transmembrane pore"/>
    <property type="match status" value="1"/>
</dbReference>
<comment type="catalytic activity">
    <reaction evidence="24">
        <text>leukotriene B4 + NADP(+) = 12-oxo-leukotriene B4 + NADPH + H(+)</text>
        <dbReference type="Rhea" id="RHEA:50608"/>
        <dbReference type="ChEBI" id="CHEBI:15378"/>
        <dbReference type="ChEBI" id="CHEBI:57461"/>
        <dbReference type="ChEBI" id="CHEBI:57783"/>
        <dbReference type="ChEBI" id="CHEBI:58349"/>
        <dbReference type="ChEBI" id="CHEBI:133309"/>
    </reaction>
    <physiologicalReaction direction="left-to-right" evidence="24">
        <dbReference type="Rhea" id="RHEA:50609"/>
    </physiologicalReaction>
</comment>
<keyword evidence="38" id="KW-0472">Membrane</keyword>
<evidence type="ECO:0000259" key="39">
    <source>
        <dbReference type="SMART" id="SM00829"/>
    </source>
</evidence>
<keyword evidence="15" id="KW-0443">Lipid metabolism</keyword>
<evidence type="ECO:0000256" key="32">
    <source>
        <dbReference type="ARBA" id="ARBA00049068"/>
    </source>
</evidence>
<evidence type="ECO:0000256" key="35">
    <source>
        <dbReference type="ARBA" id="ARBA00049368"/>
    </source>
</evidence>
<evidence type="ECO:0000256" key="36">
    <source>
        <dbReference type="SAM" id="Coils"/>
    </source>
</evidence>
<evidence type="ECO:0000313" key="41">
    <source>
        <dbReference type="Proteomes" id="UP000005408"/>
    </source>
</evidence>
<evidence type="ECO:0000256" key="13">
    <source>
        <dbReference type="ARBA" id="ARBA00022990"/>
    </source>
</evidence>
<evidence type="ECO:0000256" key="20">
    <source>
        <dbReference type="ARBA" id="ARBA00033119"/>
    </source>
</evidence>
<evidence type="ECO:0000256" key="3">
    <source>
        <dbReference type="ARBA" id="ARBA00010460"/>
    </source>
</evidence>
<dbReference type="InterPro" id="IPR036734">
    <property type="entry name" value="Neur_chan_lig-bd_sf"/>
</dbReference>
<evidence type="ECO:0000256" key="10">
    <source>
        <dbReference type="ARBA" id="ARBA00022553"/>
    </source>
</evidence>
<keyword evidence="36" id="KW-0175">Coiled coil</keyword>
<keyword evidence="38" id="KW-0812">Transmembrane</keyword>
<dbReference type="InterPro" id="IPR020843">
    <property type="entry name" value="ER"/>
</dbReference>
<evidence type="ECO:0000256" key="24">
    <source>
        <dbReference type="ARBA" id="ARBA00047871"/>
    </source>
</evidence>
<sequence>MAVCKKWTLAKAFSGHPDASNFKLEAEELPKQLKEGEVLCEAVFLSVDPYMRLFPVDVGSVMFGEQIARVTKSENPDYPVGMFVQIMVGWRTHTVLSDPTKLNKVMDMGDLSKSLALGPLGMPGMTAYFGFLDACHPKHGEIVYVNGAAGAVGNLVGQIAKIKGCTVIGSAGSEEKCKWLKEELGFDAVFNYKKTPLEDALKEHAPKGVDCFFDNVGGNDTTTVLKHMNKCGRAAICGAISQYNREEKDKDKGELPYSAILMNMLHVEGIQGWHHVAKWPEALKQILQWIKEGKMKYKESVTEGFENTVPAFIGLFSVLQLLVGSGHAQYTTTLEVNLLSELYNSNYSSLVRPSATVMVRTSFVLYTINDLLSLFFVFVSEHSGSNPVYFWNAVDDENTWTPAVFVENSVEDLSVLNDSNMPMRITPNGEILRDTYGIFKVSCECDITYYPLDKQVCFMKITTGGYTQGEIDLEFDPEAVDLSDYVINGEWKIVAVSGSSTSGQQMAKTRKGLKFASLSFRIELKRRHLFHILNTVFPVFLVGMLIPFVYQLKEVSDRIAYSLTVLLSYAVYLSMIAANVPSTSVSVCYLSVYLVAIFTASTFSIVFVIWIAKIADYESNMSPCTKSIASWLARIPCCGKHPKSCCRRKRSVSISAAKGEELRENGRFSRNNSRVDSDPSPDDDAGAMRFSFYRRLILLPVCILMDSLDSPLNLAHQQGRKADNLLQSKKYEEAITCHRRAAEHLLQALQLSPSQYAQESIHLQHKFHLKQQEAIQVKIEKIEKLNNKLASKGPELRNQSTQTEAKLLFSSNHFVNDSLSQESNVRVMQALAGTDSLVGHLLLKNKHSNDQDVEKENNVGYNAFQANVTLPGTDKDYEFVINQLMQENFELKKEVSQLHKDLDNSKKDNRYLTDKVFRSERTKRHSYPDEVHGGLAIPDMELPPLEMPQFDFDSLQVSTSDNDRGESIFSTQFK</sequence>
<feature type="transmembrane region" description="Helical" evidence="38">
    <location>
        <begin position="559"/>
        <end position="578"/>
    </location>
</feature>
<dbReference type="InterPro" id="IPR045010">
    <property type="entry name" value="MDR_fam"/>
</dbReference>
<evidence type="ECO:0000256" key="29">
    <source>
        <dbReference type="ARBA" id="ARBA00048387"/>
    </source>
</evidence>
<keyword evidence="12" id="KW-0521">NADP</keyword>
<feature type="coiled-coil region" evidence="36">
    <location>
        <begin position="881"/>
        <end position="908"/>
    </location>
</feature>
<keyword evidence="11" id="KW-0276">Fatty acid metabolism</keyword>
<evidence type="ECO:0000256" key="14">
    <source>
        <dbReference type="ARBA" id="ARBA00023002"/>
    </source>
</evidence>
<dbReference type="GO" id="GO:0005737">
    <property type="term" value="C:cytoplasm"/>
    <property type="evidence" value="ECO:0007669"/>
    <property type="project" value="UniProtKB-SubCell"/>
</dbReference>
<comment type="catalytic activity">
    <reaction evidence="25">
        <text>13,14-dihydro-15-oxo-prostaglandin F1alpha + NADP(+) = 15-oxoprostaglandin F1alpha + NADPH + H(+)</text>
        <dbReference type="Rhea" id="RHEA:50592"/>
        <dbReference type="ChEBI" id="CHEBI:15378"/>
        <dbReference type="ChEBI" id="CHEBI:57783"/>
        <dbReference type="ChEBI" id="CHEBI:58349"/>
        <dbReference type="ChEBI" id="CHEBI:79072"/>
        <dbReference type="ChEBI" id="CHEBI:133411"/>
    </reaction>
    <physiologicalReaction direction="right-to-left" evidence="25">
        <dbReference type="Rhea" id="RHEA:50594"/>
    </physiologicalReaction>
</comment>
<feature type="region of interest" description="Disordered" evidence="37">
    <location>
        <begin position="955"/>
        <end position="974"/>
    </location>
</feature>